<dbReference type="AlphaFoldDB" id="A0A3A6WE45"/>
<proteinExistence type="predicted"/>
<gene>
    <name evidence="1" type="ORF">D2965_05115</name>
</gene>
<dbReference type="Gene3D" id="3.10.450.40">
    <property type="match status" value="1"/>
</dbReference>
<dbReference type="SUPFAM" id="SSF160719">
    <property type="entry name" value="gpW/gp25-like"/>
    <property type="match status" value="1"/>
</dbReference>
<evidence type="ECO:0000313" key="1">
    <source>
        <dbReference type="EMBL" id="RJY50463.1"/>
    </source>
</evidence>
<sequence>MALTPMSSHNQLDSSLVMKRQTSNTFRVRYENDYKIIGMCNDYEAMKQAIFKIINTERYKYLIYDWNYGIELNDLIGEAIPYVYAEIQRRITEALLADDRIDKVYDFNFSNNGGDVLCVFSCDTIYGTINDIYKEVTDYVRK</sequence>
<comment type="caution">
    <text evidence="1">The sequence shown here is derived from an EMBL/GenBank/DDBJ whole genome shotgun (WGS) entry which is preliminary data.</text>
</comment>
<dbReference type="EMBL" id="QXZZ01000026">
    <property type="protein sequence ID" value="RJY50463.1"/>
    <property type="molecule type" value="Genomic_DNA"/>
</dbReference>
<protein>
    <submittedName>
        <fullName evidence="1">DUF2634 domain-containing protein</fullName>
    </submittedName>
</protein>
<dbReference type="Proteomes" id="UP000277803">
    <property type="component" value="Unassembled WGS sequence"/>
</dbReference>
<reference evidence="1 2" key="1">
    <citation type="submission" date="2018-09" db="EMBL/GenBank/DDBJ databases">
        <title>Genome sequence of Veillonella atypica isolated from periodontal Korean patients.</title>
        <authorList>
            <person name="Lee J.-H."/>
            <person name="Moon J.-H."/>
            <person name="Shin S.-Y."/>
        </authorList>
    </citation>
    <scope>NUCLEOTIDE SEQUENCE [LARGE SCALE GENOMIC DNA]</scope>
    <source>
        <strain evidence="1 2">KHUD_V1</strain>
    </source>
</reference>
<name>A0A3A6WE45_9FIRM</name>
<evidence type="ECO:0000313" key="2">
    <source>
        <dbReference type="Proteomes" id="UP000277803"/>
    </source>
</evidence>
<dbReference type="Pfam" id="PF10934">
    <property type="entry name" value="Sheath_initiator"/>
    <property type="match status" value="1"/>
</dbReference>
<dbReference type="InterPro" id="IPR020288">
    <property type="entry name" value="Sheath_initiator"/>
</dbReference>
<accession>A0A3A6WE45</accession>
<organism evidence="1 2">
    <name type="scientific">Veillonella atypica</name>
    <dbReference type="NCBI Taxonomy" id="39777"/>
    <lineage>
        <taxon>Bacteria</taxon>
        <taxon>Bacillati</taxon>
        <taxon>Bacillota</taxon>
        <taxon>Negativicutes</taxon>
        <taxon>Veillonellales</taxon>
        <taxon>Veillonellaceae</taxon>
        <taxon>Veillonella</taxon>
    </lineage>
</organism>